<dbReference type="Proteomes" id="UP000621500">
    <property type="component" value="Unassembled WGS sequence"/>
</dbReference>
<dbReference type="EMBL" id="BONX01000019">
    <property type="protein sequence ID" value="GIG96560.1"/>
    <property type="molecule type" value="Genomic_DNA"/>
</dbReference>
<feature type="chain" id="PRO_5045197775" description="DUF3558 domain-containing protein" evidence="1">
    <location>
        <begin position="23"/>
        <end position="238"/>
    </location>
</feature>
<dbReference type="PROSITE" id="PS51257">
    <property type="entry name" value="PROKAR_LIPOPROTEIN"/>
    <property type="match status" value="1"/>
</dbReference>
<proteinExistence type="predicted"/>
<sequence length="238" mass="26564">MHVRRRTRYPIARRWTALAAVAALVMSGCDSGPEPTKTQEPRVTYGQPAADMCEGMKMAEVAAESGLKLRSSDDPTVTFDTRGSDVYLNCGVSAYDESDRFRTEIGKFEPRGTVSLRTHPTHEDAERDHESKVFSLKTHERAGQFNASSQQISGWWDEGVYVQLMLPMDPKEYPSIENLDAAAVEVIYELRHGNLLVNTDLHARAPTPQIEQVLAFLREFAEAITKEAVSHLSRTGPN</sequence>
<name>A0ABQ4EPM2_9ACTN</name>
<gene>
    <name evidence="2" type="ORF">Pma05_31330</name>
</gene>
<organism evidence="2 3">
    <name type="scientific">Plantactinospora mayteni</name>
    <dbReference type="NCBI Taxonomy" id="566021"/>
    <lineage>
        <taxon>Bacteria</taxon>
        <taxon>Bacillati</taxon>
        <taxon>Actinomycetota</taxon>
        <taxon>Actinomycetes</taxon>
        <taxon>Micromonosporales</taxon>
        <taxon>Micromonosporaceae</taxon>
        <taxon>Plantactinospora</taxon>
    </lineage>
</organism>
<reference evidence="2 3" key="1">
    <citation type="submission" date="2021-01" db="EMBL/GenBank/DDBJ databases">
        <title>Whole genome shotgun sequence of Plantactinospora mayteni NBRC 109088.</title>
        <authorList>
            <person name="Komaki H."/>
            <person name="Tamura T."/>
        </authorList>
    </citation>
    <scope>NUCLEOTIDE SEQUENCE [LARGE SCALE GENOMIC DNA]</scope>
    <source>
        <strain evidence="2 3">NBRC 109088</strain>
    </source>
</reference>
<evidence type="ECO:0008006" key="4">
    <source>
        <dbReference type="Google" id="ProtNLM"/>
    </source>
</evidence>
<evidence type="ECO:0000256" key="1">
    <source>
        <dbReference type="SAM" id="SignalP"/>
    </source>
</evidence>
<evidence type="ECO:0000313" key="3">
    <source>
        <dbReference type="Proteomes" id="UP000621500"/>
    </source>
</evidence>
<protein>
    <recommendedName>
        <fullName evidence="4">DUF3558 domain-containing protein</fullName>
    </recommendedName>
</protein>
<evidence type="ECO:0000313" key="2">
    <source>
        <dbReference type="EMBL" id="GIG96560.1"/>
    </source>
</evidence>
<feature type="signal peptide" evidence="1">
    <location>
        <begin position="1"/>
        <end position="22"/>
    </location>
</feature>
<keyword evidence="1" id="KW-0732">Signal</keyword>
<keyword evidence="3" id="KW-1185">Reference proteome</keyword>
<accession>A0ABQ4EPM2</accession>
<comment type="caution">
    <text evidence="2">The sequence shown here is derived from an EMBL/GenBank/DDBJ whole genome shotgun (WGS) entry which is preliminary data.</text>
</comment>